<evidence type="ECO:0000256" key="1">
    <source>
        <dbReference type="ARBA" id="ARBA00004141"/>
    </source>
</evidence>
<dbReference type="RefSeq" id="WP_080885266.1">
    <property type="nucleotide sequence ID" value="NZ_LT828648.1"/>
</dbReference>
<reference evidence="7 8" key="1">
    <citation type="submission" date="2017-03" db="EMBL/GenBank/DDBJ databases">
        <authorList>
            <person name="Afonso C.L."/>
            <person name="Miller P.J."/>
            <person name="Scott M.A."/>
            <person name="Spackman E."/>
            <person name="Goraichik I."/>
            <person name="Dimitrov K.M."/>
            <person name="Suarez D.L."/>
            <person name="Swayne D.E."/>
        </authorList>
    </citation>
    <scope>NUCLEOTIDE SEQUENCE [LARGE SCALE GENOMIC DNA]</scope>
    <source>
        <strain evidence="7">Genome sequencing of Nitrospira japonica strain NJ11</strain>
    </source>
</reference>
<feature type="transmembrane region" description="Helical" evidence="6">
    <location>
        <begin position="59"/>
        <end position="85"/>
    </location>
</feature>
<dbReference type="OrthoDB" id="9783162at2"/>
<keyword evidence="5 6" id="KW-0472">Membrane</keyword>
<dbReference type="EMBL" id="LT828648">
    <property type="protein sequence ID" value="SLM46612.1"/>
    <property type="molecule type" value="Genomic_DNA"/>
</dbReference>
<dbReference type="GO" id="GO:0016020">
    <property type="term" value="C:membrane"/>
    <property type="evidence" value="ECO:0007669"/>
    <property type="project" value="UniProtKB-SubCell"/>
</dbReference>
<proteinExistence type="inferred from homology"/>
<evidence type="ECO:0000313" key="8">
    <source>
        <dbReference type="Proteomes" id="UP000192042"/>
    </source>
</evidence>
<sequence length="357" mass="39273">MTRPHPFTVVFFGLLLVLLYQIGLILQPFLFPALWAALLVHATYPLHERLTRAFGGRDTLSASILTIGVLAVVVVPLIVVGILLVHETRDAEKAVRSWIAEGGLDRLPEQVAAVPIVGEWLRTLITGKNLQEISVEQSVITGAKFLSQFFVDQMGGLLKNTLLLVSDFFIMLMVLFFFYKEGREWTHVLNDLIPLDRSHKEKILTRLDQTVRAVVKGMLVTAVVQGLLAGLAYLVLGVPFPVVLTALTIILAPIPFGGTALVWGPVVAYLFWAGTMWKAVAMLAWGLGVVSTVDQVLRPWLIGKDVEIPVLFLVFSVLGGLALYGLIGLFIGPVLVSLFITALQIYREEYQQTVPAP</sequence>
<comment type="similarity">
    <text evidence="2">Belongs to the autoinducer-2 exporter (AI-2E) (TC 2.A.86) family.</text>
</comment>
<evidence type="ECO:0000256" key="5">
    <source>
        <dbReference type="ARBA" id="ARBA00023136"/>
    </source>
</evidence>
<evidence type="ECO:0008006" key="9">
    <source>
        <dbReference type="Google" id="ProtNLM"/>
    </source>
</evidence>
<dbReference type="PANTHER" id="PTHR21716:SF4">
    <property type="entry name" value="TRANSMEMBRANE PROTEIN 245"/>
    <property type="match status" value="1"/>
</dbReference>
<comment type="subcellular location">
    <subcellularLocation>
        <location evidence="1">Membrane</location>
        <topology evidence="1">Multi-pass membrane protein</topology>
    </subcellularLocation>
</comment>
<keyword evidence="4 6" id="KW-1133">Transmembrane helix</keyword>
<keyword evidence="3 6" id="KW-0812">Transmembrane</keyword>
<evidence type="ECO:0000256" key="3">
    <source>
        <dbReference type="ARBA" id="ARBA00022692"/>
    </source>
</evidence>
<accession>A0A1W1I0V3</accession>
<dbReference type="PANTHER" id="PTHR21716">
    <property type="entry name" value="TRANSMEMBRANE PROTEIN"/>
    <property type="match status" value="1"/>
</dbReference>
<evidence type="ECO:0000256" key="2">
    <source>
        <dbReference type="ARBA" id="ARBA00009773"/>
    </source>
</evidence>
<dbReference type="Pfam" id="PF01594">
    <property type="entry name" value="AI-2E_transport"/>
    <property type="match status" value="1"/>
</dbReference>
<dbReference type="InterPro" id="IPR002549">
    <property type="entry name" value="AI-2E-like"/>
</dbReference>
<feature type="transmembrane region" description="Helical" evidence="6">
    <location>
        <begin position="242"/>
        <end position="263"/>
    </location>
</feature>
<evidence type="ECO:0000256" key="4">
    <source>
        <dbReference type="ARBA" id="ARBA00022989"/>
    </source>
</evidence>
<evidence type="ECO:0000313" key="7">
    <source>
        <dbReference type="EMBL" id="SLM46612.1"/>
    </source>
</evidence>
<feature type="transmembrane region" description="Helical" evidence="6">
    <location>
        <begin position="161"/>
        <end position="179"/>
    </location>
</feature>
<dbReference type="AlphaFoldDB" id="A0A1W1I0V3"/>
<feature type="transmembrane region" description="Helical" evidence="6">
    <location>
        <begin position="213"/>
        <end position="236"/>
    </location>
</feature>
<gene>
    <name evidence="7" type="ORF">NSJP_0440</name>
</gene>
<feature type="transmembrane region" description="Helical" evidence="6">
    <location>
        <begin position="7"/>
        <end position="23"/>
    </location>
</feature>
<name>A0A1W1I0V3_9BACT</name>
<protein>
    <recommendedName>
        <fullName evidence="9">Permease</fullName>
    </recommendedName>
</protein>
<dbReference type="Proteomes" id="UP000192042">
    <property type="component" value="Chromosome I"/>
</dbReference>
<feature type="transmembrane region" description="Helical" evidence="6">
    <location>
        <begin position="270"/>
        <end position="290"/>
    </location>
</feature>
<keyword evidence="8" id="KW-1185">Reference proteome</keyword>
<evidence type="ECO:0000256" key="6">
    <source>
        <dbReference type="SAM" id="Phobius"/>
    </source>
</evidence>
<organism evidence="7 8">
    <name type="scientific">Nitrospira japonica</name>
    <dbReference type="NCBI Taxonomy" id="1325564"/>
    <lineage>
        <taxon>Bacteria</taxon>
        <taxon>Pseudomonadati</taxon>
        <taxon>Nitrospirota</taxon>
        <taxon>Nitrospiria</taxon>
        <taxon>Nitrospirales</taxon>
        <taxon>Nitrospiraceae</taxon>
        <taxon>Nitrospira</taxon>
    </lineage>
</organism>
<dbReference type="STRING" id="1325564.NSJP_0440"/>
<feature type="transmembrane region" description="Helical" evidence="6">
    <location>
        <begin position="310"/>
        <end position="343"/>
    </location>
</feature>
<dbReference type="KEGG" id="nja:NSJP_0440"/>